<sequence length="139" mass="16150">TLASFIILSMVFMGRVDLDFFVYCYFASKQSDDLYLKSPNKACFITDRPSNVPRWKDQFVYIRPPQPYPWAPTPWFIEVPLKPARPPTNPIFDRRIQVWDSNPVASTPLLEDDNLLHHCGILTHTKFSPPLAETILQIR</sequence>
<evidence type="ECO:0000313" key="2">
    <source>
        <dbReference type="EMBL" id="CAA0834362.1"/>
    </source>
</evidence>
<dbReference type="Proteomes" id="UP001153555">
    <property type="component" value="Unassembled WGS sequence"/>
</dbReference>
<organism evidence="2 3">
    <name type="scientific">Striga hermonthica</name>
    <name type="common">Purple witchweed</name>
    <name type="synonym">Buchnera hermonthica</name>
    <dbReference type="NCBI Taxonomy" id="68872"/>
    <lineage>
        <taxon>Eukaryota</taxon>
        <taxon>Viridiplantae</taxon>
        <taxon>Streptophyta</taxon>
        <taxon>Embryophyta</taxon>
        <taxon>Tracheophyta</taxon>
        <taxon>Spermatophyta</taxon>
        <taxon>Magnoliopsida</taxon>
        <taxon>eudicotyledons</taxon>
        <taxon>Gunneridae</taxon>
        <taxon>Pentapetalae</taxon>
        <taxon>asterids</taxon>
        <taxon>lamiids</taxon>
        <taxon>Lamiales</taxon>
        <taxon>Orobanchaceae</taxon>
        <taxon>Buchnereae</taxon>
        <taxon>Striga</taxon>
    </lineage>
</organism>
<feature type="signal peptide" evidence="1">
    <location>
        <begin position="1"/>
        <end position="18"/>
    </location>
</feature>
<keyword evidence="1" id="KW-0732">Signal</keyword>
<feature type="non-terminal residue" evidence="2">
    <location>
        <position position="1"/>
    </location>
</feature>
<protein>
    <submittedName>
        <fullName evidence="2">Uncharacterized protein</fullName>
    </submittedName>
</protein>
<evidence type="ECO:0000313" key="3">
    <source>
        <dbReference type="Proteomes" id="UP001153555"/>
    </source>
</evidence>
<gene>
    <name evidence="2" type="ORF">SHERM_02188</name>
</gene>
<comment type="caution">
    <text evidence="2">The sequence shown here is derived from an EMBL/GenBank/DDBJ whole genome shotgun (WGS) entry which is preliminary data.</text>
</comment>
<accession>A0A9N7NP38</accession>
<dbReference type="AlphaFoldDB" id="A0A9N7NP38"/>
<proteinExistence type="predicted"/>
<feature type="chain" id="PRO_5040111775" evidence="1">
    <location>
        <begin position="19"/>
        <end position="139"/>
    </location>
</feature>
<evidence type="ECO:0000256" key="1">
    <source>
        <dbReference type="SAM" id="SignalP"/>
    </source>
</evidence>
<feature type="non-terminal residue" evidence="2">
    <location>
        <position position="139"/>
    </location>
</feature>
<keyword evidence="3" id="KW-1185">Reference proteome</keyword>
<reference evidence="2" key="1">
    <citation type="submission" date="2019-12" db="EMBL/GenBank/DDBJ databases">
        <authorList>
            <person name="Scholes J."/>
        </authorList>
    </citation>
    <scope>NUCLEOTIDE SEQUENCE</scope>
</reference>
<dbReference type="EMBL" id="CACSLK010028053">
    <property type="protein sequence ID" value="CAA0834362.1"/>
    <property type="molecule type" value="Genomic_DNA"/>
</dbReference>
<name>A0A9N7NP38_STRHE</name>